<dbReference type="AlphaFoldDB" id="A0A699Z3H3"/>
<organism evidence="2 3">
    <name type="scientific">Haematococcus lacustris</name>
    <name type="common">Green alga</name>
    <name type="synonym">Haematococcus pluvialis</name>
    <dbReference type="NCBI Taxonomy" id="44745"/>
    <lineage>
        <taxon>Eukaryota</taxon>
        <taxon>Viridiplantae</taxon>
        <taxon>Chlorophyta</taxon>
        <taxon>core chlorophytes</taxon>
        <taxon>Chlorophyceae</taxon>
        <taxon>CS clade</taxon>
        <taxon>Chlamydomonadales</taxon>
        <taxon>Haematococcaceae</taxon>
        <taxon>Haematococcus</taxon>
    </lineage>
</organism>
<dbReference type="GO" id="GO:0016874">
    <property type="term" value="F:ligase activity"/>
    <property type="evidence" value="ECO:0007669"/>
    <property type="project" value="UniProtKB-KW"/>
</dbReference>
<evidence type="ECO:0000256" key="1">
    <source>
        <dbReference type="SAM" id="SignalP"/>
    </source>
</evidence>
<name>A0A699Z3H3_HAELA</name>
<dbReference type="EMBL" id="BLLF01000277">
    <property type="protein sequence ID" value="GFH09962.1"/>
    <property type="molecule type" value="Genomic_DNA"/>
</dbReference>
<comment type="caution">
    <text evidence="2">The sequence shown here is derived from an EMBL/GenBank/DDBJ whole genome shotgun (WGS) entry which is preliminary data.</text>
</comment>
<proteinExistence type="predicted"/>
<gene>
    <name evidence="2" type="ORF">HaLaN_05196</name>
</gene>
<keyword evidence="2" id="KW-0436">Ligase</keyword>
<accession>A0A699Z3H3</accession>
<keyword evidence="3" id="KW-1185">Reference proteome</keyword>
<protein>
    <submittedName>
        <fullName evidence="2">Phenylalanine--tRNA ligase, chloroplastic/mitochondrial</fullName>
    </submittedName>
</protein>
<feature type="chain" id="PRO_5025648190" evidence="1">
    <location>
        <begin position="16"/>
        <end position="63"/>
    </location>
</feature>
<feature type="signal peptide" evidence="1">
    <location>
        <begin position="1"/>
        <end position="15"/>
    </location>
</feature>
<dbReference type="Proteomes" id="UP000485058">
    <property type="component" value="Unassembled WGS sequence"/>
</dbReference>
<keyword evidence="1" id="KW-0732">Signal</keyword>
<sequence length="63" mass="6728">MVALVLCVQMWMAAGQDSTQFVAAELKQVLEGLARHLFGDVECRWQMAGGAGVRGDAANHPGQ</sequence>
<feature type="non-terminal residue" evidence="2">
    <location>
        <position position="1"/>
    </location>
</feature>
<evidence type="ECO:0000313" key="3">
    <source>
        <dbReference type="Proteomes" id="UP000485058"/>
    </source>
</evidence>
<reference evidence="2 3" key="1">
    <citation type="submission" date="2020-02" db="EMBL/GenBank/DDBJ databases">
        <title>Draft genome sequence of Haematococcus lacustris strain NIES-144.</title>
        <authorList>
            <person name="Morimoto D."/>
            <person name="Nakagawa S."/>
            <person name="Yoshida T."/>
            <person name="Sawayama S."/>
        </authorList>
    </citation>
    <scope>NUCLEOTIDE SEQUENCE [LARGE SCALE GENOMIC DNA]</scope>
    <source>
        <strain evidence="2 3">NIES-144</strain>
    </source>
</reference>
<evidence type="ECO:0000313" key="2">
    <source>
        <dbReference type="EMBL" id="GFH09962.1"/>
    </source>
</evidence>